<dbReference type="SUPFAM" id="SSF53850">
    <property type="entry name" value="Periplasmic binding protein-like II"/>
    <property type="match status" value="1"/>
</dbReference>
<evidence type="ECO:0000259" key="5">
    <source>
        <dbReference type="Pfam" id="PF00496"/>
    </source>
</evidence>
<keyword evidence="3 4" id="KW-0732">Signal</keyword>
<evidence type="ECO:0000256" key="4">
    <source>
        <dbReference type="SAM" id="SignalP"/>
    </source>
</evidence>
<comment type="caution">
    <text evidence="6">The sequence shown here is derived from an EMBL/GenBank/DDBJ whole genome shotgun (WGS) entry which is preliminary data.</text>
</comment>
<dbReference type="PANTHER" id="PTHR30290:SF59">
    <property type="entry name" value="OLIGOPEPTIDE ABC TRANSPORTER,SUBSTRATE-BINDING PROTEIN"/>
    <property type="match status" value="1"/>
</dbReference>
<dbReference type="Pfam" id="PF00496">
    <property type="entry name" value="SBP_bac_5"/>
    <property type="match status" value="1"/>
</dbReference>
<name>A0ABU0JSY5_HATLI</name>
<comment type="subcellular location">
    <subcellularLocation>
        <location evidence="1">Cell membrane</location>
        <topology evidence="1">Lipid-anchor</topology>
    </subcellularLocation>
</comment>
<accession>A0ABU0JSY5</accession>
<comment type="similarity">
    <text evidence="2">Belongs to the bacterial solute-binding protein 5 family.</text>
</comment>
<dbReference type="Gene3D" id="3.40.190.10">
    <property type="entry name" value="Periplasmic binding protein-like II"/>
    <property type="match status" value="1"/>
</dbReference>
<dbReference type="PROSITE" id="PS51257">
    <property type="entry name" value="PROKAR_LIPOPROTEIN"/>
    <property type="match status" value="1"/>
</dbReference>
<proteinExistence type="inferred from homology"/>
<dbReference type="InterPro" id="IPR023765">
    <property type="entry name" value="SBP_5_CS"/>
</dbReference>
<dbReference type="Proteomes" id="UP001224418">
    <property type="component" value="Unassembled WGS sequence"/>
</dbReference>
<evidence type="ECO:0000256" key="2">
    <source>
        <dbReference type="ARBA" id="ARBA00005695"/>
    </source>
</evidence>
<keyword evidence="7" id="KW-1185">Reference proteome</keyword>
<evidence type="ECO:0000256" key="3">
    <source>
        <dbReference type="ARBA" id="ARBA00022729"/>
    </source>
</evidence>
<reference evidence="6 7" key="1">
    <citation type="submission" date="2023-07" db="EMBL/GenBank/DDBJ databases">
        <title>Genomic Encyclopedia of Type Strains, Phase IV (KMG-IV): sequencing the most valuable type-strain genomes for metagenomic binning, comparative biology and taxonomic classification.</title>
        <authorList>
            <person name="Goeker M."/>
        </authorList>
    </citation>
    <scope>NUCLEOTIDE SEQUENCE [LARGE SCALE GENOMIC DNA]</scope>
    <source>
        <strain evidence="6 7">DSM 1400</strain>
    </source>
</reference>
<sequence length="537" mass="60491">MKKKLIASLIALTLGISLVGCSSNATVKNDTSKEKKAKVEEKTEGKIKEGGNFIFSASTDPTSLNPFFQLNRVTFTVNNILYDPLFVQDGDKTRYYLAKDLKVSDDMLTYTLILKDNLKWHDGKKITSDDIVFSIKTVQDKNQNISSRDGFVVGGKDVQVTKKDDLTVEFKLSQVYTPFKASLEGFKPIPKHIFQGKKNIEKDEASTSKPVGSGPFKFKEWKKGEALTLARFDDYYGGKPHLDNVIFRIVSDKNSAQAAFQNGEITASYLTNENYNKFSKDENFKTYTFDENMLNYLNINNKTKGLDKKEVRQAIAYGLNKEELLKADSGTLDNIKPAYSCLTPQTSCYTDEVEKYKYDPEKAKELLKKSGTSNLKININYMSGSETDKKLALLIQQQLGDIGIKVNPIGVDSETYFAKTGGDKPRDYDIVTNAYVMGTEPSAYYPAFETNNPFNASCYSNPEIDKLFKEAKIEVNEGKRKELYEKAQKIIANDVAIYPLDYSISKIATVKNLGGIKEAKLVPIYMFEDMSKLYFTE</sequence>
<evidence type="ECO:0000256" key="1">
    <source>
        <dbReference type="ARBA" id="ARBA00004193"/>
    </source>
</evidence>
<dbReference type="EMBL" id="JAUSWN010000007">
    <property type="protein sequence ID" value="MDQ0479351.1"/>
    <property type="molecule type" value="Genomic_DNA"/>
</dbReference>
<dbReference type="InterPro" id="IPR030678">
    <property type="entry name" value="Peptide/Ni-bd"/>
</dbReference>
<feature type="chain" id="PRO_5046824448" evidence="4">
    <location>
        <begin position="26"/>
        <end position="537"/>
    </location>
</feature>
<feature type="domain" description="Solute-binding protein family 5" evidence="5">
    <location>
        <begin position="96"/>
        <end position="451"/>
    </location>
</feature>
<dbReference type="InterPro" id="IPR039424">
    <property type="entry name" value="SBP_5"/>
</dbReference>
<feature type="signal peptide" evidence="4">
    <location>
        <begin position="1"/>
        <end position="25"/>
    </location>
</feature>
<dbReference type="PROSITE" id="PS01040">
    <property type="entry name" value="SBP_BACTERIAL_5"/>
    <property type="match status" value="1"/>
</dbReference>
<dbReference type="PANTHER" id="PTHR30290">
    <property type="entry name" value="PERIPLASMIC BINDING COMPONENT OF ABC TRANSPORTER"/>
    <property type="match status" value="1"/>
</dbReference>
<dbReference type="Gene3D" id="3.10.105.10">
    <property type="entry name" value="Dipeptide-binding Protein, Domain 3"/>
    <property type="match status" value="1"/>
</dbReference>
<dbReference type="Gene3D" id="3.90.76.10">
    <property type="entry name" value="Dipeptide-binding Protein, Domain 1"/>
    <property type="match status" value="1"/>
</dbReference>
<evidence type="ECO:0000313" key="6">
    <source>
        <dbReference type="EMBL" id="MDQ0479351.1"/>
    </source>
</evidence>
<gene>
    <name evidence="6" type="ORF">QOZ93_001092</name>
</gene>
<dbReference type="RefSeq" id="WP_307355427.1">
    <property type="nucleotide sequence ID" value="NZ_BAAACJ010000032.1"/>
</dbReference>
<dbReference type="InterPro" id="IPR000914">
    <property type="entry name" value="SBP_5_dom"/>
</dbReference>
<dbReference type="PIRSF" id="PIRSF002741">
    <property type="entry name" value="MppA"/>
    <property type="match status" value="1"/>
</dbReference>
<evidence type="ECO:0000313" key="7">
    <source>
        <dbReference type="Proteomes" id="UP001224418"/>
    </source>
</evidence>
<dbReference type="CDD" id="cd00995">
    <property type="entry name" value="PBP2_NikA_DppA_OppA_like"/>
    <property type="match status" value="1"/>
</dbReference>
<organism evidence="6 7">
    <name type="scientific">Hathewaya limosa</name>
    <name type="common">Clostridium limosum</name>
    <dbReference type="NCBI Taxonomy" id="1536"/>
    <lineage>
        <taxon>Bacteria</taxon>
        <taxon>Bacillati</taxon>
        <taxon>Bacillota</taxon>
        <taxon>Clostridia</taxon>
        <taxon>Eubacteriales</taxon>
        <taxon>Clostridiaceae</taxon>
        <taxon>Hathewaya</taxon>
    </lineage>
</organism>
<protein>
    <submittedName>
        <fullName evidence="6">Peptide/nickel transport system substrate-binding protein</fullName>
    </submittedName>
</protein>